<dbReference type="AlphaFoldDB" id="G8TAH6"/>
<sequence length="45" mass="5050">MPCGGVRLLSLVNSKLQGTCAVPNQFNLWITSILLYFTMDITVQY</sequence>
<organism evidence="1 2">
    <name type="scientific">Niastella koreensis (strain DSM 17620 / KACC 11465 / NBRC 106392 / GR20-10)</name>
    <dbReference type="NCBI Taxonomy" id="700598"/>
    <lineage>
        <taxon>Bacteria</taxon>
        <taxon>Pseudomonadati</taxon>
        <taxon>Bacteroidota</taxon>
        <taxon>Chitinophagia</taxon>
        <taxon>Chitinophagales</taxon>
        <taxon>Chitinophagaceae</taxon>
        <taxon>Niastella</taxon>
    </lineage>
</organism>
<dbReference type="STRING" id="700598.Niako_1775"/>
<proteinExistence type="predicted"/>
<name>G8TAH6_NIAKG</name>
<accession>G8TAH6</accession>
<evidence type="ECO:0000313" key="2">
    <source>
        <dbReference type="Proteomes" id="UP000005438"/>
    </source>
</evidence>
<gene>
    <name evidence="1" type="ordered locus">Niako_1775</name>
</gene>
<evidence type="ECO:0000313" key="1">
    <source>
        <dbReference type="EMBL" id="AEV98138.1"/>
    </source>
</evidence>
<protein>
    <submittedName>
        <fullName evidence="1">Uncharacterized protein</fullName>
    </submittedName>
</protein>
<dbReference type="KEGG" id="nko:Niako_1775"/>
<reference evidence="1 2" key="1">
    <citation type="submission" date="2011-12" db="EMBL/GenBank/DDBJ databases">
        <title>The complete genome of Niastella koreensis GR20-10.</title>
        <authorList>
            <consortium name="US DOE Joint Genome Institute (JGI-PGF)"/>
            <person name="Lucas S."/>
            <person name="Han J."/>
            <person name="Lapidus A."/>
            <person name="Bruce D."/>
            <person name="Goodwin L."/>
            <person name="Pitluck S."/>
            <person name="Peters L."/>
            <person name="Kyrpides N."/>
            <person name="Mavromatis K."/>
            <person name="Ivanova N."/>
            <person name="Mikhailova N."/>
            <person name="Davenport K."/>
            <person name="Saunders E."/>
            <person name="Detter J.C."/>
            <person name="Tapia R."/>
            <person name="Han C."/>
            <person name="Land M."/>
            <person name="Hauser L."/>
            <person name="Markowitz V."/>
            <person name="Cheng J.-F."/>
            <person name="Hugenholtz P."/>
            <person name="Woyke T."/>
            <person name="Wu D."/>
            <person name="Tindall B."/>
            <person name="Pomrenke H."/>
            <person name="Brambilla E."/>
            <person name="Klenk H.-P."/>
            <person name="Eisen J.A."/>
        </authorList>
    </citation>
    <scope>NUCLEOTIDE SEQUENCE [LARGE SCALE GENOMIC DNA]</scope>
    <source>
        <strain evidence="2">DSM 17620 / KACC 11465 / NBRC 106392 / GR20-10</strain>
    </source>
</reference>
<dbReference type="EMBL" id="CP003178">
    <property type="protein sequence ID" value="AEV98138.1"/>
    <property type="molecule type" value="Genomic_DNA"/>
</dbReference>
<dbReference type="Proteomes" id="UP000005438">
    <property type="component" value="Chromosome"/>
</dbReference>
<dbReference type="HOGENOM" id="CLU_3202537_0_0_10"/>